<protein>
    <submittedName>
        <fullName evidence="1">Uridine kinase activity</fullName>
    </submittedName>
</protein>
<dbReference type="GO" id="GO:0046495">
    <property type="term" value="P:nicotinamide riboside metabolic process"/>
    <property type="evidence" value="ECO:0007669"/>
    <property type="project" value="EnsemblFungi"/>
</dbReference>
<dbReference type="PRINTS" id="PR00988">
    <property type="entry name" value="URIDINKINASE"/>
</dbReference>
<sequence length="233" mass="26231">MSAVTLIAFGGPSSSGKTTAAKAVQLVLSHASVLHLDDFYLPDELIPVDPATGELNWDCPEAIDFPKFIAHIKRLKHEGISLELHSIQPGVDMSLTQQQIQALADKADPFKDKPIVLVDGFMLFHDPALLELFDVRLFFHAPFETLKHRRESRKGYNTVAGFWVDPPNYFADVVWPAYLQSHKYLFENGDANAGVNHRVQEQLRFSEFNNVDGTSLLELVDWSLDRIVDHFSS</sequence>
<dbReference type="OrthoDB" id="10041966at2759"/>
<evidence type="ECO:0000313" key="2">
    <source>
        <dbReference type="Proteomes" id="UP000094285"/>
    </source>
</evidence>
<evidence type="ECO:0000313" key="1">
    <source>
        <dbReference type="EMBL" id="ODV79980.1"/>
    </source>
</evidence>
<accession>A0A1E4SKG0</accession>
<dbReference type="STRING" id="984487.A0A1E4SKG0"/>
<dbReference type="Gene3D" id="3.40.50.300">
    <property type="entry name" value="P-loop containing nucleotide triphosphate hydrolases"/>
    <property type="match status" value="1"/>
</dbReference>
<dbReference type="AlphaFoldDB" id="A0A1E4SKG0"/>
<proteinExistence type="predicted"/>
<dbReference type="Proteomes" id="UP000094285">
    <property type="component" value="Unassembled WGS sequence"/>
</dbReference>
<keyword evidence="1" id="KW-0418">Kinase</keyword>
<dbReference type="EMBL" id="KV453911">
    <property type="protein sequence ID" value="ODV79980.1"/>
    <property type="molecule type" value="Genomic_DNA"/>
</dbReference>
<gene>
    <name evidence="1" type="ORF">CANTADRAFT_49235</name>
</gene>
<dbReference type="RefSeq" id="XP_020065102.1">
    <property type="nucleotide sequence ID" value="XM_020209686.1"/>
</dbReference>
<dbReference type="GeneID" id="30983822"/>
<dbReference type="GO" id="GO:0034355">
    <property type="term" value="P:NAD+ biosynthetic process via the salvage pathway"/>
    <property type="evidence" value="ECO:0007669"/>
    <property type="project" value="EnsemblFungi"/>
</dbReference>
<name>A0A1E4SKG0_9ASCO</name>
<keyword evidence="1" id="KW-0808">Transferase</keyword>
<dbReference type="PANTHER" id="PTHR10285">
    <property type="entry name" value="URIDINE KINASE"/>
    <property type="match status" value="1"/>
</dbReference>
<dbReference type="SUPFAM" id="SSF52540">
    <property type="entry name" value="P-loop containing nucleoside triphosphate hydrolases"/>
    <property type="match status" value="1"/>
</dbReference>
<dbReference type="GO" id="GO:0050262">
    <property type="term" value="F:ribosylnicotinamide kinase activity"/>
    <property type="evidence" value="ECO:0007669"/>
    <property type="project" value="EnsemblFungi"/>
</dbReference>
<keyword evidence="2" id="KW-1185">Reference proteome</keyword>
<dbReference type="InterPro" id="IPR027417">
    <property type="entry name" value="P-loop_NTPase"/>
</dbReference>
<reference evidence="2" key="1">
    <citation type="submission" date="2016-05" db="EMBL/GenBank/DDBJ databases">
        <title>Comparative genomics of biotechnologically important yeasts.</title>
        <authorList>
            <consortium name="DOE Joint Genome Institute"/>
            <person name="Riley R."/>
            <person name="Haridas S."/>
            <person name="Wolfe K.H."/>
            <person name="Lopes M.R."/>
            <person name="Hittinger C.T."/>
            <person name="Goker M."/>
            <person name="Salamov A."/>
            <person name="Wisecaver J."/>
            <person name="Long T.M."/>
            <person name="Aerts A.L."/>
            <person name="Barry K."/>
            <person name="Choi C."/>
            <person name="Clum A."/>
            <person name="Coughlan A.Y."/>
            <person name="Deshpande S."/>
            <person name="Douglass A.P."/>
            <person name="Hanson S.J."/>
            <person name="Klenk H.-P."/>
            <person name="Labutti K."/>
            <person name="Lapidus A."/>
            <person name="Lindquist E."/>
            <person name="Lipzen A."/>
            <person name="Meier-Kolthoff J.P."/>
            <person name="Ohm R.A."/>
            <person name="Otillar R.P."/>
            <person name="Pangilinan J."/>
            <person name="Peng Y."/>
            <person name="Rokas A."/>
            <person name="Rosa C.A."/>
            <person name="Scheuner C."/>
            <person name="Sibirny A.A."/>
            <person name="Slot J.C."/>
            <person name="Stielow J.B."/>
            <person name="Sun H."/>
            <person name="Kurtzman C.P."/>
            <person name="Blackwell M."/>
            <person name="Grigoriev I.V."/>
            <person name="Jeffries T.W."/>
        </authorList>
    </citation>
    <scope>NUCLEOTIDE SEQUENCE [LARGE SCALE GENOMIC DNA]</scope>
    <source>
        <strain evidence="2">NRRL Y-17324</strain>
    </source>
</reference>
<organism evidence="1 2">
    <name type="scientific">Suhomyces tanzawaensis NRRL Y-17324</name>
    <dbReference type="NCBI Taxonomy" id="984487"/>
    <lineage>
        <taxon>Eukaryota</taxon>
        <taxon>Fungi</taxon>
        <taxon>Dikarya</taxon>
        <taxon>Ascomycota</taxon>
        <taxon>Saccharomycotina</taxon>
        <taxon>Pichiomycetes</taxon>
        <taxon>Debaryomycetaceae</taxon>
        <taxon>Suhomyces</taxon>
    </lineage>
</organism>
<dbReference type="CDD" id="cd02024">
    <property type="entry name" value="NRK1"/>
    <property type="match status" value="1"/>
</dbReference>